<dbReference type="EMBL" id="JBBKAI010000002">
    <property type="protein sequence ID" value="MEJ8655028.1"/>
    <property type="molecule type" value="Genomic_DNA"/>
</dbReference>
<gene>
    <name evidence="1" type="ORF">WKI58_00530</name>
</gene>
<protein>
    <submittedName>
        <fullName evidence="1">Uncharacterized protein</fullName>
    </submittedName>
</protein>
<proteinExistence type="predicted"/>
<accession>A0ACC6Q9A9</accession>
<comment type="caution">
    <text evidence="1">The sequence shown here is derived from an EMBL/GenBank/DDBJ whole genome shotgun (WGS) entry which is preliminary data.</text>
</comment>
<sequence>MSDPACQTMIDIRSGRSASARIFQTFNWKGDIWGGGSILASYEDGKAEQSFAEFKQALASCRSFEGEGYVGKFKATVAVESQPQVGDEAVSFREIIPMGPEYRGDRDEQFVVVRAGNTIATFSMLNVAGSSSFPAELVSRQVDRLRNAQRR</sequence>
<evidence type="ECO:0000313" key="2">
    <source>
        <dbReference type="Proteomes" id="UP001375539"/>
    </source>
</evidence>
<dbReference type="Proteomes" id="UP001375539">
    <property type="component" value="Unassembled WGS sequence"/>
</dbReference>
<evidence type="ECO:0000313" key="1">
    <source>
        <dbReference type="EMBL" id="MEJ8655028.1"/>
    </source>
</evidence>
<reference evidence="1" key="1">
    <citation type="submission" date="2024-03" db="EMBL/GenBank/DDBJ databases">
        <title>Novel Streptomyces species of biotechnological and ecological value are a feature of Machair soil.</title>
        <authorList>
            <person name="Prole J.R."/>
            <person name="Goodfellow M."/>
            <person name="Allenby N."/>
            <person name="Ward A.C."/>
        </authorList>
    </citation>
    <scope>NUCLEOTIDE SEQUENCE</scope>
    <source>
        <strain evidence="1">MS1.AVA.4</strain>
    </source>
</reference>
<keyword evidence="2" id="KW-1185">Reference proteome</keyword>
<organism evidence="1 2">
    <name type="scientific">Streptomyces pratisoli</name>
    <dbReference type="NCBI Taxonomy" id="3139917"/>
    <lineage>
        <taxon>Bacteria</taxon>
        <taxon>Bacillati</taxon>
        <taxon>Actinomycetota</taxon>
        <taxon>Actinomycetes</taxon>
        <taxon>Kitasatosporales</taxon>
        <taxon>Streptomycetaceae</taxon>
        <taxon>Streptomyces</taxon>
    </lineage>
</organism>
<name>A0ACC6Q9A9_9ACTN</name>